<proteinExistence type="inferred from homology"/>
<dbReference type="PANTHER" id="PTHR28004:SF2">
    <property type="entry name" value="D-SERINE DEHYDRATASE"/>
    <property type="match status" value="1"/>
</dbReference>
<keyword evidence="5" id="KW-1185">Reference proteome</keyword>
<name>A0ABU9Y550_9SPHN</name>
<evidence type="ECO:0000256" key="1">
    <source>
        <dbReference type="ARBA" id="ARBA00005323"/>
    </source>
</evidence>
<comment type="caution">
    <text evidence="4">The sequence shown here is derived from an EMBL/GenBank/DDBJ whole genome shotgun (WGS) entry which is preliminary data.</text>
</comment>
<dbReference type="Gene3D" id="2.40.37.20">
    <property type="entry name" value="D-serine dehydratase-like domain"/>
    <property type="match status" value="1"/>
</dbReference>
<protein>
    <submittedName>
        <fullName evidence="4">DSD1 family PLP-dependent enzyme</fullName>
    </submittedName>
</protein>
<accession>A0ABU9Y550</accession>
<keyword evidence="2" id="KW-0456">Lyase</keyword>
<dbReference type="InterPro" id="IPR001608">
    <property type="entry name" value="Ala_racemase_N"/>
</dbReference>
<evidence type="ECO:0000313" key="5">
    <source>
        <dbReference type="Proteomes" id="UP001419910"/>
    </source>
</evidence>
<dbReference type="InterPro" id="IPR042208">
    <property type="entry name" value="D-ser_dehydrat-like_sf"/>
</dbReference>
<evidence type="ECO:0000313" key="4">
    <source>
        <dbReference type="EMBL" id="MEN2790926.1"/>
    </source>
</evidence>
<dbReference type="SUPFAM" id="SSF51419">
    <property type="entry name" value="PLP-binding barrel"/>
    <property type="match status" value="1"/>
</dbReference>
<dbReference type="Proteomes" id="UP001419910">
    <property type="component" value="Unassembled WGS sequence"/>
</dbReference>
<evidence type="ECO:0000259" key="3">
    <source>
        <dbReference type="SMART" id="SM01119"/>
    </source>
</evidence>
<dbReference type="Pfam" id="PF14031">
    <property type="entry name" value="D-ser_dehydrat"/>
    <property type="match status" value="1"/>
</dbReference>
<gene>
    <name evidence="4" type="ORF">ABC974_14895</name>
</gene>
<dbReference type="Pfam" id="PF01168">
    <property type="entry name" value="Ala_racemase_N"/>
    <property type="match status" value="1"/>
</dbReference>
<dbReference type="RefSeq" id="WP_343892924.1">
    <property type="nucleotide sequence ID" value="NZ_BAAAEH010000065.1"/>
</dbReference>
<evidence type="ECO:0000256" key="2">
    <source>
        <dbReference type="ARBA" id="ARBA00023239"/>
    </source>
</evidence>
<dbReference type="InterPro" id="IPR026956">
    <property type="entry name" value="D-ser_dehydrat-like_dom"/>
</dbReference>
<reference evidence="4 5" key="1">
    <citation type="submission" date="2024-05" db="EMBL/GenBank/DDBJ databases">
        <authorList>
            <person name="Liu Q."/>
            <person name="Xin Y.-H."/>
        </authorList>
    </citation>
    <scope>NUCLEOTIDE SEQUENCE [LARGE SCALE GENOMIC DNA]</scope>
    <source>
        <strain evidence="4 5">CGMCC 1.10181</strain>
    </source>
</reference>
<dbReference type="EMBL" id="JBDIME010000013">
    <property type="protein sequence ID" value="MEN2790926.1"/>
    <property type="molecule type" value="Genomic_DNA"/>
</dbReference>
<dbReference type="CDD" id="cd06812">
    <property type="entry name" value="PLPDE_III_DSD_D-TA_like_1"/>
    <property type="match status" value="1"/>
</dbReference>
<comment type="similarity">
    <text evidence="1">Belongs to the DSD1 family.</text>
</comment>
<dbReference type="InterPro" id="IPR051466">
    <property type="entry name" value="D-amino_acid_metab_enzyme"/>
</dbReference>
<dbReference type="InterPro" id="IPR029066">
    <property type="entry name" value="PLP-binding_barrel"/>
</dbReference>
<organism evidence="4 5">
    <name type="scientific">Sphingomonas oligophenolica</name>
    <dbReference type="NCBI Taxonomy" id="301154"/>
    <lineage>
        <taxon>Bacteria</taxon>
        <taxon>Pseudomonadati</taxon>
        <taxon>Pseudomonadota</taxon>
        <taxon>Alphaproteobacteria</taxon>
        <taxon>Sphingomonadales</taxon>
        <taxon>Sphingomonadaceae</taxon>
        <taxon>Sphingomonas</taxon>
    </lineage>
</organism>
<dbReference type="Gene3D" id="3.20.20.10">
    <property type="entry name" value="Alanine racemase"/>
    <property type="match status" value="1"/>
</dbReference>
<dbReference type="SMART" id="SM01119">
    <property type="entry name" value="D-ser_dehydrat"/>
    <property type="match status" value="1"/>
</dbReference>
<dbReference type="PANTHER" id="PTHR28004">
    <property type="entry name" value="ZGC:162816-RELATED"/>
    <property type="match status" value="1"/>
</dbReference>
<sequence length="389" mass="40542">MALERTSAGAAAPTLRDLETPCLVLDADRMDRNIARLRGRLAGFEVSLRPHLKTAKSIEVARRVMASPAGPATVSTLKEAAQFAAAGVRDMVYAVGIAPAKLARVLDLRAKGVDLAVVLDTVEQAEVVAAVSRDASAAIPALIEIDCDGHRSGVLSTDAERLVAIGRALGQGAELRGVLTHAGGSYGARGESALRQCAEAERRAVVDAAAVLRGAGLACPVVSLGSTPTAHHATDLAGVTEVRAGVFVFFDLVMAGIGICGVEDIALSVLATVIGHQREKGWILIDAGWMAMSQDRGTAKQAVNQGYGVVCDMAGDAYPDLIVADANQEHGIITVRPGSGASLPDFAIGDRVRILPNHACSTGAQHRSYHVVRGVSDVVEAEWPRFGGW</sequence>
<feature type="domain" description="D-serine dehydratase-like" evidence="3">
    <location>
        <begin position="266"/>
        <end position="373"/>
    </location>
</feature>